<accession>A0AAU8DN27</accession>
<reference evidence="1" key="1">
    <citation type="submission" date="2024-05" db="EMBL/GenBank/DDBJ databases">
        <authorList>
            <person name="Cai S.Y."/>
            <person name="Jin L.M."/>
            <person name="Li H.R."/>
        </authorList>
    </citation>
    <scope>NUCLEOTIDE SEQUENCE</scope>
    <source>
        <strain evidence="1">A5-74</strain>
    </source>
</reference>
<sequence>MNPHMHSECFLDRPLDSARLMSRAVDTCCRRPDRAAQCLTFVVCDDDLVILRPVTITGLPAEPEPAEVAEVLSAVDDKLAEIGVGGPTLMVRGKPHERITDNDRELHQLLLDRYGGDQDRPLRLLGFYVAGPTTVRRMPDPPLVPV</sequence>
<proteinExistence type="predicted"/>
<gene>
    <name evidence="1" type="ORF">ABLG96_13555</name>
</gene>
<organism evidence="1">
    <name type="scientific">Nakamurella sp. A5-74</name>
    <dbReference type="NCBI Taxonomy" id="3158264"/>
    <lineage>
        <taxon>Bacteria</taxon>
        <taxon>Bacillati</taxon>
        <taxon>Actinomycetota</taxon>
        <taxon>Actinomycetes</taxon>
        <taxon>Nakamurellales</taxon>
        <taxon>Nakamurellaceae</taxon>
        <taxon>Nakamurella</taxon>
    </lineage>
</organism>
<name>A0AAU8DN27_9ACTN</name>
<dbReference type="AlphaFoldDB" id="A0AAU8DN27"/>
<protein>
    <submittedName>
        <fullName evidence="1">Uncharacterized protein</fullName>
    </submittedName>
</protein>
<dbReference type="EMBL" id="CP159218">
    <property type="protein sequence ID" value="XCG62287.1"/>
    <property type="molecule type" value="Genomic_DNA"/>
</dbReference>
<dbReference type="RefSeq" id="WP_353647902.1">
    <property type="nucleotide sequence ID" value="NZ_CP159218.1"/>
</dbReference>
<evidence type="ECO:0000313" key="1">
    <source>
        <dbReference type="EMBL" id="XCG62287.1"/>
    </source>
</evidence>